<dbReference type="RefSeq" id="WP_003717063.1">
    <property type="nucleotide sequence ID" value="NZ_CATYSS010000048.1"/>
</dbReference>
<dbReference type="CDD" id="cd05466">
    <property type="entry name" value="PBP2_LTTR_substrate"/>
    <property type="match status" value="1"/>
</dbReference>
<dbReference type="PRINTS" id="PR00039">
    <property type="entry name" value="HTHLYSR"/>
</dbReference>
<dbReference type="GO" id="GO:0003700">
    <property type="term" value="F:DNA-binding transcription factor activity"/>
    <property type="evidence" value="ECO:0007669"/>
    <property type="project" value="InterPro"/>
</dbReference>
<dbReference type="GO" id="GO:0003677">
    <property type="term" value="F:DNA binding"/>
    <property type="evidence" value="ECO:0007669"/>
    <property type="project" value="UniProtKB-KW"/>
</dbReference>
<dbReference type="AlphaFoldDB" id="A0AAP3DP45"/>
<dbReference type="EMBL" id="JAKHMS010000001">
    <property type="protein sequence ID" value="MCZ3780558.1"/>
    <property type="molecule type" value="Genomic_DNA"/>
</dbReference>
<keyword evidence="4" id="KW-0804">Transcription</keyword>
<evidence type="ECO:0000313" key="8">
    <source>
        <dbReference type="Proteomes" id="UP001212401"/>
    </source>
</evidence>
<dbReference type="InterPro" id="IPR036390">
    <property type="entry name" value="WH_DNA-bd_sf"/>
</dbReference>
<dbReference type="Proteomes" id="UP001212401">
    <property type="component" value="Unassembled WGS sequence"/>
</dbReference>
<accession>A0AAP3DP45</accession>
<protein>
    <submittedName>
        <fullName evidence="6">LysR family transcriptional regulator</fullName>
    </submittedName>
</protein>
<organism evidence="6 8">
    <name type="scientific">Limosilactobacillus vaginalis</name>
    <dbReference type="NCBI Taxonomy" id="1633"/>
    <lineage>
        <taxon>Bacteria</taxon>
        <taxon>Bacillati</taxon>
        <taxon>Bacillota</taxon>
        <taxon>Bacilli</taxon>
        <taxon>Lactobacillales</taxon>
        <taxon>Lactobacillaceae</taxon>
        <taxon>Limosilactobacillus</taxon>
    </lineage>
</organism>
<dbReference type="PROSITE" id="PS50931">
    <property type="entry name" value="HTH_LYSR"/>
    <property type="match status" value="1"/>
</dbReference>
<dbReference type="InterPro" id="IPR036388">
    <property type="entry name" value="WH-like_DNA-bd_sf"/>
</dbReference>
<dbReference type="GO" id="GO:0005829">
    <property type="term" value="C:cytosol"/>
    <property type="evidence" value="ECO:0007669"/>
    <property type="project" value="TreeGrafter"/>
</dbReference>
<evidence type="ECO:0000313" key="7">
    <source>
        <dbReference type="EMBL" id="MCZ3780558.1"/>
    </source>
</evidence>
<evidence type="ECO:0000256" key="1">
    <source>
        <dbReference type="ARBA" id="ARBA00009437"/>
    </source>
</evidence>
<evidence type="ECO:0000313" key="6">
    <source>
        <dbReference type="EMBL" id="MCZ3667832.1"/>
    </source>
</evidence>
<keyword evidence="9" id="KW-1185">Reference proteome</keyword>
<evidence type="ECO:0000259" key="5">
    <source>
        <dbReference type="PROSITE" id="PS50931"/>
    </source>
</evidence>
<keyword evidence="3" id="KW-0238">DNA-binding</keyword>
<gene>
    <name evidence="7" type="ORF">L2504_00130</name>
    <name evidence="6" type="ORF">L2724_05995</name>
</gene>
<dbReference type="PANTHER" id="PTHR30419:SF8">
    <property type="entry name" value="NITROGEN ASSIMILATION TRANSCRIPTIONAL ACTIVATOR-RELATED"/>
    <property type="match status" value="1"/>
</dbReference>
<evidence type="ECO:0000313" key="9">
    <source>
        <dbReference type="Proteomes" id="UP001527392"/>
    </source>
</evidence>
<dbReference type="InterPro" id="IPR000847">
    <property type="entry name" value="LysR_HTH_N"/>
</dbReference>
<dbReference type="InterPro" id="IPR050950">
    <property type="entry name" value="HTH-type_LysR_regulators"/>
</dbReference>
<dbReference type="SUPFAM" id="SSF46785">
    <property type="entry name" value="Winged helix' DNA-binding domain"/>
    <property type="match status" value="1"/>
</dbReference>
<feature type="domain" description="HTH lysR-type" evidence="5">
    <location>
        <begin position="1"/>
        <end position="58"/>
    </location>
</feature>
<dbReference type="Proteomes" id="UP001527392">
    <property type="component" value="Unassembled WGS sequence"/>
</dbReference>
<dbReference type="InterPro" id="IPR005119">
    <property type="entry name" value="LysR_subst-bd"/>
</dbReference>
<dbReference type="Gene3D" id="1.10.10.10">
    <property type="entry name" value="Winged helix-like DNA-binding domain superfamily/Winged helix DNA-binding domain"/>
    <property type="match status" value="1"/>
</dbReference>
<dbReference type="Gene3D" id="3.40.190.290">
    <property type="match status" value="1"/>
</dbReference>
<dbReference type="EMBL" id="JAKHPH010000013">
    <property type="protein sequence ID" value="MCZ3667832.1"/>
    <property type="molecule type" value="Genomic_DNA"/>
</dbReference>
<proteinExistence type="inferred from homology"/>
<name>A0AAP3DP45_9LACO</name>
<dbReference type="FunFam" id="1.10.10.10:FF:000001">
    <property type="entry name" value="LysR family transcriptional regulator"/>
    <property type="match status" value="1"/>
</dbReference>
<comment type="caution">
    <text evidence="6">The sequence shown here is derived from an EMBL/GenBank/DDBJ whole genome shotgun (WGS) entry which is preliminary data.</text>
</comment>
<evidence type="ECO:0000256" key="4">
    <source>
        <dbReference type="ARBA" id="ARBA00023163"/>
    </source>
</evidence>
<evidence type="ECO:0000256" key="3">
    <source>
        <dbReference type="ARBA" id="ARBA00023125"/>
    </source>
</evidence>
<dbReference type="PANTHER" id="PTHR30419">
    <property type="entry name" value="HTH-TYPE TRANSCRIPTIONAL REGULATOR YBHD"/>
    <property type="match status" value="1"/>
</dbReference>
<dbReference type="SUPFAM" id="SSF53850">
    <property type="entry name" value="Periplasmic binding protein-like II"/>
    <property type="match status" value="1"/>
</dbReference>
<sequence>MDTRVIKYFLTVAQTNNITHAAQQLHITQPTLSRQMIDLEKELGVTLFDRKQRRMALTSEGVLFQQRASTILSLLDQTKQELQNTAEELTGVLNIGCVVSRVSKFVMQIVSSFQKKYPNVSFNLYDGNGDLLRQRLDSGLEDFAVLIEPVEAAKYNFIELPVHEQWGLIVKSADPLAKKQAITKSDLYKIPLIAPTRNIVRDEISDVLKLDQTKLNIMATNNLPSNAYELLKAGNYYMLGIEGIVNSFHDPELTFIPFSPHKETGHVLAWRKNTVVTPVMEKFLQEFADLTEKF</sequence>
<dbReference type="Pfam" id="PF00126">
    <property type="entry name" value="HTH_1"/>
    <property type="match status" value="1"/>
</dbReference>
<dbReference type="Pfam" id="PF03466">
    <property type="entry name" value="LysR_substrate"/>
    <property type="match status" value="1"/>
</dbReference>
<keyword evidence="2" id="KW-0805">Transcription regulation</keyword>
<reference evidence="6 9" key="1">
    <citation type="submission" date="2022-01" db="EMBL/GenBank/DDBJ databases">
        <title>VMRC isolate genome collection.</title>
        <authorList>
            <person name="France M."/>
            <person name="Rutt L."/>
            <person name="Humphrys M."/>
            <person name="Ravel J."/>
        </authorList>
    </citation>
    <scope>NUCLEOTIDE SEQUENCE</scope>
    <source>
        <strain evidence="7 9">C0030B4</strain>
        <strain evidence="6">C0048A1</strain>
    </source>
</reference>
<evidence type="ECO:0000256" key="2">
    <source>
        <dbReference type="ARBA" id="ARBA00023015"/>
    </source>
</evidence>
<dbReference type="GeneID" id="75082283"/>
<comment type="similarity">
    <text evidence="1">Belongs to the LysR transcriptional regulatory family.</text>
</comment>